<dbReference type="EMBL" id="JADIMH010000022">
    <property type="protein sequence ID" value="MBO8466966.1"/>
    <property type="molecule type" value="Genomic_DNA"/>
</dbReference>
<feature type="domain" description="O-antigen ligase-related" evidence="6">
    <location>
        <begin position="53"/>
        <end position="196"/>
    </location>
</feature>
<evidence type="ECO:0000256" key="3">
    <source>
        <dbReference type="ARBA" id="ARBA00022989"/>
    </source>
</evidence>
<dbReference type="PANTHER" id="PTHR37422">
    <property type="entry name" value="TEICHURONIC ACID BIOSYNTHESIS PROTEIN TUAE"/>
    <property type="match status" value="1"/>
</dbReference>
<dbReference type="AlphaFoldDB" id="A0A9D9NB24"/>
<organism evidence="7 8">
    <name type="scientific">Candidatus Cryptobacteroides faecipullorum</name>
    <dbReference type="NCBI Taxonomy" id="2840764"/>
    <lineage>
        <taxon>Bacteria</taxon>
        <taxon>Pseudomonadati</taxon>
        <taxon>Bacteroidota</taxon>
        <taxon>Bacteroidia</taxon>
        <taxon>Bacteroidales</taxon>
        <taxon>Candidatus Cryptobacteroides</taxon>
    </lineage>
</organism>
<feature type="transmembrane region" description="Helical" evidence="5">
    <location>
        <begin position="183"/>
        <end position="203"/>
    </location>
</feature>
<evidence type="ECO:0000313" key="7">
    <source>
        <dbReference type="EMBL" id="MBO8466966.1"/>
    </source>
</evidence>
<name>A0A9D9NB24_9BACT</name>
<sequence>MIILGILIYQYIVSYQETALLVNYTTSNNSSYFLLYFMPIVLCLGNKYLKWILVGIISFAVFASFKRGCVVALVATFVTYYYFQYIKVKGGTRGFISLLLLLALFLFTGYSILNSSNDIFSHLVSRFANIGEDGGSGRTDVYKVTWDMIISSDLPSLLFGHGWNMVIRDSPMSLSAHNDYLECLYDFGIIGFVLFMKLIYGLIKYAHTIRNNRFYAPFAASIALLITTSAFAHVVIYTTYFSILTMFWSIAIHSNKKY</sequence>
<feature type="transmembrane region" description="Helical" evidence="5">
    <location>
        <begin position="95"/>
        <end position="113"/>
    </location>
</feature>
<reference evidence="7" key="1">
    <citation type="submission" date="2020-10" db="EMBL/GenBank/DDBJ databases">
        <authorList>
            <person name="Gilroy R."/>
        </authorList>
    </citation>
    <scope>NUCLEOTIDE SEQUENCE</scope>
    <source>
        <strain evidence="7">B1-15692</strain>
    </source>
</reference>
<protein>
    <submittedName>
        <fullName evidence="7">O-antigen ligase family protein</fullName>
    </submittedName>
</protein>
<proteinExistence type="predicted"/>
<dbReference type="GO" id="GO:0016874">
    <property type="term" value="F:ligase activity"/>
    <property type="evidence" value="ECO:0007669"/>
    <property type="project" value="UniProtKB-KW"/>
</dbReference>
<comment type="caution">
    <text evidence="7">The sequence shown here is derived from an EMBL/GenBank/DDBJ whole genome shotgun (WGS) entry which is preliminary data.</text>
</comment>
<comment type="subcellular location">
    <subcellularLocation>
        <location evidence="1">Membrane</location>
        <topology evidence="1">Multi-pass membrane protein</topology>
    </subcellularLocation>
</comment>
<evidence type="ECO:0000256" key="1">
    <source>
        <dbReference type="ARBA" id="ARBA00004141"/>
    </source>
</evidence>
<dbReference type="Pfam" id="PF04932">
    <property type="entry name" value="Wzy_C"/>
    <property type="match status" value="1"/>
</dbReference>
<evidence type="ECO:0000256" key="4">
    <source>
        <dbReference type="ARBA" id="ARBA00023136"/>
    </source>
</evidence>
<keyword evidence="7" id="KW-0436">Ligase</keyword>
<evidence type="ECO:0000256" key="5">
    <source>
        <dbReference type="SAM" id="Phobius"/>
    </source>
</evidence>
<dbReference type="Proteomes" id="UP000823660">
    <property type="component" value="Unassembled WGS sequence"/>
</dbReference>
<feature type="transmembrane region" description="Helical" evidence="5">
    <location>
        <begin position="56"/>
        <end position="83"/>
    </location>
</feature>
<keyword evidence="2 5" id="KW-0812">Transmembrane</keyword>
<accession>A0A9D9NB24</accession>
<keyword evidence="3 5" id="KW-1133">Transmembrane helix</keyword>
<evidence type="ECO:0000259" key="6">
    <source>
        <dbReference type="Pfam" id="PF04932"/>
    </source>
</evidence>
<dbReference type="InterPro" id="IPR051533">
    <property type="entry name" value="WaaL-like"/>
</dbReference>
<keyword evidence="4 5" id="KW-0472">Membrane</keyword>
<evidence type="ECO:0000313" key="8">
    <source>
        <dbReference type="Proteomes" id="UP000823660"/>
    </source>
</evidence>
<gene>
    <name evidence="7" type="ORF">IAB99_04290</name>
</gene>
<reference evidence="7" key="2">
    <citation type="journal article" date="2021" name="PeerJ">
        <title>Extensive microbial diversity within the chicken gut microbiome revealed by metagenomics and culture.</title>
        <authorList>
            <person name="Gilroy R."/>
            <person name="Ravi A."/>
            <person name="Getino M."/>
            <person name="Pursley I."/>
            <person name="Horton D.L."/>
            <person name="Alikhan N.F."/>
            <person name="Baker D."/>
            <person name="Gharbi K."/>
            <person name="Hall N."/>
            <person name="Watson M."/>
            <person name="Adriaenssens E.M."/>
            <person name="Foster-Nyarko E."/>
            <person name="Jarju S."/>
            <person name="Secka A."/>
            <person name="Antonio M."/>
            <person name="Oren A."/>
            <person name="Chaudhuri R.R."/>
            <person name="La Ragione R."/>
            <person name="Hildebrand F."/>
            <person name="Pallen M.J."/>
        </authorList>
    </citation>
    <scope>NUCLEOTIDE SEQUENCE</scope>
    <source>
        <strain evidence="7">B1-15692</strain>
    </source>
</reference>
<feature type="transmembrane region" description="Helical" evidence="5">
    <location>
        <begin position="30"/>
        <end position="49"/>
    </location>
</feature>
<dbReference type="GO" id="GO:0016020">
    <property type="term" value="C:membrane"/>
    <property type="evidence" value="ECO:0007669"/>
    <property type="project" value="UniProtKB-SubCell"/>
</dbReference>
<dbReference type="PANTHER" id="PTHR37422:SF13">
    <property type="entry name" value="LIPOPOLYSACCHARIDE BIOSYNTHESIS PROTEIN PA4999-RELATED"/>
    <property type="match status" value="1"/>
</dbReference>
<evidence type="ECO:0000256" key="2">
    <source>
        <dbReference type="ARBA" id="ARBA00022692"/>
    </source>
</evidence>
<dbReference type="InterPro" id="IPR007016">
    <property type="entry name" value="O-antigen_ligase-rel_domated"/>
</dbReference>
<feature type="transmembrane region" description="Helical" evidence="5">
    <location>
        <begin position="215"/>
        <end position="248"/>
    </location>
</feature>